<name>A0A2M4DJ80_ANODA</name>
<dbReference type="EMBL" id="GGFL01013418">
    <property type="protein sequence ID" value="MBW77596.1"/>
    <property type="molecule type" value="Transcribed_RNA"/>
</dbReference>
<protein>
    <submittedName>
        <fullName evidence="2">Putative secreted protein</fullName>
    </submittedName>
</protein>
<feature type="region of interest" description="Disordered" evidence="1">
    <location>
        <begin position="17"/>
        <end position="36"/>
    </location>
</feature>
<evidence type="ECO:0000313" key="2">
    <source>
        <dbReference type="EMBL" id="MBW77596.1"/>
    </source>
</evidence>
<organism evidence="2">
    <name type="scientific">Anopheles darlingi</name>
    <name type="common">Mosquito</name>
    <dbReference type="NCBI Taxonomy" id="43151"/>
    <lineage>
        <taxon>Eukaryota</taxon>
        <taxon>Metazoa</taxon>
        <taxon>Ecdysozoa</taxon>
        <taxon>Arthropoda</taxon>
        <taxon>Hexapoda</taxon>
        <taxon>Insecta</taxon>
        <taxon>Pterygota</taxon>
        <taxon>Neoptera</taxon>
        <taxon>Endopterygota</taxon>
        <taxon>Diptera</taxon>
        <taxon>Nematocera</taxon>
        <taxon>Culicoidea</taxon>
        <taxon>Culicidae</taxon>
        <taxon>Anophelinae</taxon>
        <taxon>Anopheles</taxon>
    </lineage>
</organism>
<proteinExistence type="predicted"/>
<accession>A0A2M4DJ80</accession>
<sequence length="94" mass="9894">MSFRSAVAMISGISLCSFSTPSPPTTSERPCAAPDRSTLLDSDVSVCINHGSRSSNDDSPIPRTIAPRARADTARTSGTGSSRDVFKPGMMFGR</sequence>
<dbReference type="AlphaFoldDB" id="A0A2M4DJ80"/>
<reference evidence="2" key="1">
    <citation type="submission" date="2018-01" db="EMBL/GenBank/DDBJ databases">
        <title>An insight into the sialome of Amazonian anophelines.</title>
        <authorList>
            <person name="Ribeiro J.M."/>
            <person name="Scarpassa V."/>
            <person name="Calvo E."/>
        </authorList>
    </citation>
    <scope>NUCLEOTIDE SEQUENCE</scope>
</reference>
<evidence type="ECO:0000256" key="1">
    <source>
        <dbReference type="SAM" id="MobiDB-lite"/>
    </source>
</evidence>
<feature type="region of interest" description="Disordered" evidence="1">
    <location>
        <begin position="50"/>
        <end position="94"/>
    </location>
</feature>